<comment type="caution">
    <text evidence="1">The sequence shown here is derived from an EMBL/GenBank/DDBJ whole genome shotgun (WGS) entry which is preliminary data.</text>
</comment>
<keyword evidence="2" id="KW-1185">Reference proteome</keyword>
<name>A0AAD9FJU0_DISEL</name>
<evidence type="ECO:0000313" key="1">
    <source>
        <dbReference type="EMBL" id="KAK1905422.1"/>
    </source>
</evidence>
<dbReference type="AlphaFoldDB" id="A0AAD9FJU0"/>
<dbReference type="Proteomes" id="UP001228049">
    <property type="component" value="Unassembled WGS sequence"/>
</dbReference>
<accession>A0AAD9FJU0</accession>
<gene>
    <name evidence="1" type="ORF">KUDE01_012604</name>
</gene>
<feature type="non-terminal residue" evidence="1">
    <location>
        <position position="1"/>
    </location>
</feature>
<sequence length="81" mass="8923">MRGQGIGLGMMGMPDRSLITAVQQKDYSAGVWLRRKDKLEHGKRQILQLTHTHNLSVLSSDKSSKAHVFQSGLATEGCAMK</sequence>
<proteinExistence type="predicted"/>
<dbReference type="EMBL" id="JASDAP010000003">
    <property type="protein sequence ID" value="KAK1905422.1"/>
    <property type="molecule type" value="Genomic_DNA"/>
</dbReference>
<reference evidence="1" key="1">
    <citation type="submission" date="2023-04" db="EMBL/GenBank/DDBJ databases">
        <title>Chromosome-level genome of Chaenocephalus aceratus.</title>
        <authorList>
            <person name="Park H."/>
        </authorList>
    </citation>
    <scope>NUCLEOTIDE SEQUENCE</scope>
    <source>
        <strain evidence="1">DE</strain>
        <tissue evidence="1">Muscle</tissue>
    </source>
</reference>
<evidence type="ECO:0000313" key="2">
    <source>
        <dbReference type="Proteomes" id="UP001228049"/>
    </source>
</evidence>
<protein>
    <submittedName>
        <fullName evidence="1">Inactive phospholipase D5</fullName>
    </submittedName>
</protein>
<organism evidence="1 2">
    <name type="scientific">Dissostichus eleginoides</name>
    <name type="common">Patagonian toothfish</name>
    <name type="synonym">Dissostichus amissus</name>
    <dbReference type="NCBI Taxonomy" id="100907"/>
    <lineage>
        <taxon>Eukaryota</taxon>
        <taxon>Metazoa</taxon>
        <taxon>Chordata</taxon>
        <taxon>Craniata</taxon>
        <taxon>Vertebrata</taxon>
        <taxon>Euteleostomi</taxon>
        <taxon>Actinopterygii</taxon>
        <taxon>Neopterygii</taxon>
        <taxon>Teleostei</taxon>
        <taxon>Neoteleostei</taxon>
        <taxon>Acanthomorphata</taxon>
        <taxon>Eupercaria</taxon>
        <taxon>Perciformes</taxon>
        <taxon>Notothenioidei</taxon>
        <taxon>Nototheniidae</taxon>
        <taxon>Dissostichus</taxon>
    </lineage>
</organism>